<dbReference type="VEuPathDB" id="VectorBase:RSAN_048939"/>
<accession>A0A9D4PK02</accession>
<evidence type="ECO:0000256" key="3">
    <source>
        <dbReference type="ARBA" id="ARBA00022771"/>
    </source>
</evidence>
<evidence type="ECO:0000256" key="1">
    <source>
        <dbReference type="ARBA" id="ARBA00004123"/>
    </source>
</evidence>
<evidence type="ECO:0000256" key="2">
    <source>
        <dbReference type="ARBA" id="ARBA00022723"/>
    </source>
</evidence>
<comment type="subcellular location">
    <subcellularLocation>
        <location evidence="1">Nucleus</location>
    </subcellularLocation>
</comment>
<comment type="caution">
    <text evidence="6">The sequence shown here is derived from an EMBL/GenBank/DDBJ whole genome shotgun (WGS) entry which is preliminary data.</text>
</comment>
<evidence type="ECO:0000256" key="4">
    <source>
        <dbReference type="ARBA" id="ARBA00022833"/>
    </source>
</evidence>
<proteinExistence type="predicted"/>
<dbReference type="InterPro" id="IPR012337">
    <property type="entry name" value="RNaseH-like_sf"/>
</dbReference>
<name>A0A9D4PK02_RHISA</name>
<dbReference type="EMBL" id="JABSTV010001253">
    <property type="protein sequence ID" value="KAH7944596.1"/>
    <property type="molecule type" value="Genomic_DNA"/>
</dbReference>
<gene>
    <name evidence="6" type="ORF">HPB52_021811</name>
</gene>
<dbReference type="Gene3D" id="1.10.10.1070">
    <property type="entry name" value="Zinc finger, BED domain-containing"/>
    <property type="match status" value="1"/>
</dbReference>
<dbReference type="AlphaFoldDB" id="A0A9D4PK02"/>
<dbReference type="PANTHER" id="PTHR46481">
    <property type="entry name" value="ZINC FINGER BED DOMAIN-CONTAINING PROTEIN 4"/>
    <property type="match status" value="1"/>
</dbReference>
<dbReference type="GO" id="GO:0008270">
    <property type="term" value="F:zinc ion binding"/>
    <property type="evidence" value="ECO:0007669"/>
    <property type="project" value="UniProtKB-KW"/>
</dbReference>
<organism evidence="6 7">
    <name type="scientific">Rhipicephalus sanguineus</name>
    <name type="common">Brown dog tick</name>
    <name type="synonym">Ixodes sanguineus</name>
    <dbReference type="NCBI Taxonomy" id="34632"/>
    <lineage>
        <taxon>Eukaryota</taxon>
        <taxon>Metazoa</taxon>
        <taxon>Ecdysozoa</taxon>
        <taxon>Arthropoda</taxon>
        <taxon>Chelicerata</taxon>
        <taxon>Arachnida</taxon>
        <taxon>Acari</taxon>
        <taxon>Parasitiformes</taxon>
        <taxon>Ixodida</taxon>
        <taxon>Ixodoidea</taxon>
        <taxon>Ixodidae</taxon>
        <taxon>Rhipicephalinae</taxon>
        <taxon>Rhipicephalus</taxon>
        <taxon>Rhipicephalus</taxon>
    </lineage>
</organism>
<keyword evidence="5" id="KW-0539">Nucleus</keyword>
<sequence>MTSTFTAECSCVPLHRKAALDAIINMICTDMEPFRVVEREGFLQFVTVAVPGYKLPSRDDLREKFLPGKVSALNTKISSPLAGAEYVCIALDVWTWRSTEAFLAVEATFVDSDFAAHMYLLSFTRLTGSNTGARIRCEYDATLLQWNIADKDPNAEEVVRKCGAIVASVRKSTAATEEVLSVAGLHLESHNATT</sequence>
<protein>
    <submittedName>
        <fullName evidence="6">Uncharacterized protein</fullName>
    </submittedName>
</protein>
<dbReference type="PANTHER" id="PTHR46481:SF10">
    <property type="entry name" value="ZINC FINGER BED DOMAIN-CONTAINING PROTEIN 39"/>
    <property type="match status" value="1"/>
</dbReference>
<evidence type="ECO:0000313" key="6">
    <source>
        <dbReference type="EMBL" id="KAH7944596.1"/>
    </source>
</evidence>
<dbReference type="InterPro" id="IPR052035">
    <property type="entry name" value="ZnF_BED_domain_contain"/>
</dbReference>
<dbReference type="SUPFAM" id="SSF53098">
    <property type="entry name" value="Ribonuclease H-like"/>
    <property type="match status" value="1"/>
</dbReference>
<keyword evidence="3" id="KW-0863">Zinc-finger</keyword>
<reference evidence="6" key="1">
    <citation type="journal article" date="2020" name="Cell">
        <title>Large-Scale Comparative Analyses of Tick Genomes Elucidate Their Genetic Diversity and Vector Capacities.</title>
        <authorList>
            <consortium name="Tick Genome and Microbiome Consortium (TIGMIC)"/>
            <person name="Jia N."/>
            <person name="Wang J."/>
            <person name="Shi W."/>
            <person name="Du L."/>
            <person name="Sun Y."/>
            <person name="Zhan W."/>
            <person name="Jiang J.F."/>
            <person name="Wang Q."/>
            <person name="Zhang B."/>
            <person name="Ji P."/>
            <person name="Bell-Sakyi L."/>
            <person name="Cui X.M."/>
            <person name="Yuan T.T."/>
            <person name="Jiang B.G."/>
            <person name="Yang W.F."/>
            <person name="Lam T.T."/>
            <person name="Chang Q.C."/>
            <person name="Ding S.J."/>
            <person name="Wang X.J."/>
            <person name="Zhu J.G."/>
            <person name="Ruan X.D."/>
            <person name="Zhao L."/>
            <person name="Wei J.T."/>
            <person name="Ye R.Z."/>
            <person name="Que T.C."/>
            <person name="Du C.H."/>
            <person name="Zhou Y.H."/>
            <person name="Cheng J.X."/>
            <person name="Dai P.F."/>
            <person name="Guo W.B."/>
            <person name="Han X.H."/>
            <person name="Huang E.J."/>
            <person name="Li L.F."/>
            <person name="Wei W."/>
            <person name="Gao Y.C."/>
            <person name="Liu J.Z."/>
            <person name="Shao H.Z."/>
            <person name="Wang X."/>
            <person name="Wang C.C."/>
            <person name="Yang T.C."/>
            <person name="Huo Q.B."/>
            <person name="Li W."/>
            <person name="Chen H.Y."/>
            <person name="Chen S.E."/>
            <person name="Zhou L.G."/>
            <person name="Ni X.B."/>
            <person name="Tian J.H."/>
            <person name="Sheng Y."/>
            <person name="Liu T."/>
            <person name="Pan Y.S."/>
            <person name="Xia L.Y."/>
            <person name="Li J."/>
            <person name="Zhao F."/>
            <person name="Cao W.C."/>
        </authorList>
    </citation>
    <scope>NUCLEOTIDE SEQUENCE</scope>
    <source>
        <strain evidence="6">Rsan-2018</strain>
    </source>
</reference>
<keyword evidence="7" id="KW-1185">Reference proteome</keyword>
<dbReference type="SUPFAM" id="SSF140996">
    <property type="entry name" value="Hermes dimerisation domain"/>
    <property type="match status" value="1"/>
</dbReference>
<evidence type="ECO:0000313" key="7">
    <source>
        <dbReference type="Proteomes" id="UP000821837"/>
    </source>
</evidence>
<keyword evidence="4" id="KW-0862">Zinc</keyword>
<reference evidence="6" key="2">
    <citation type="submission" date="2021-09" db="EMBL/GenBank/DDBJ databases">
        <authorList>
            <person name="Jia N."/>
            <person name="Wang J."/>
            <person name="Shi W."/>
            <person name="Du L."/>
            <person name="Sun Y."/>
            <person name="Zhan W."/>
            <person name="Jiang J."/>
            <person name="Wang Q."/>
            <person name="Zhang B."/>
            <person name="Ji P."/>
            <person name="Sakyi L.B."/>
            <person name="Cui X."/>
            <person name="Yuan T."/>
            <person name="Jiang B."/>
            <person name="Yang W."/>
            <person name="Lam T.T.-Y."/>
            <person name="Chang Q."/>
            <person name="Ding S."/>
            <person name="Wang X."/>
            <person name="Zhu J."/>
            <person name="Ruan X."/>
            <person name="Zhao L."/>
            <person name="Wei J."/>
            <person name="Que T."/>
            <person name="Du C."/>
            <person name="Cheng J."/>
            <person name="Dai P."/>
            <person name="Han X."/>
            <person name="Huang E."/>
            <person name="Gao Y."/>
            <person name="Liu J."/>
            <person name="Shao H."/>
            <person name="Ye R."/>
            <person name="Li L."/>
            <person name="Wei W."/>
            <person name="Wang X."/>
            <person name="Wang C."/>
            <person name="Huo Q."/>
            <person name="Li W."/>
            <person name="Guo W."/>
            <person name="Chen H."/>
            <person name="Chen S."/>
            <person name="Zhou L."/>
            <person name="Zhou L."/>
            <person name="Ni X."/>
            <person name="Tian J."/>
            <person name="Zhou Y."/>
            <person name="Sheng Y."/>
            <person name="Liu T."/>
            <person name="Pan Y."/>
            <person name="Xia L."/>
            <person name="Li J."/>
            <person name="Zhao F."/>
            <person name="Cao W."/>
        </authorList>
    </citation>
    <scope>NUCLEOTIDE SEQUENCE</scope>
    <source>
        <strain evidence="6">Rsan-2018</strain>
        <tissue evidence="6">Larvae</tissue>
    </source>
</reference>
<keyword evidence="2" id="KW-0479">Metal-binding</keyword>
<dbReference type="Proteomes" id="UP000821837">
    <property type="component" value="Unassembled WGS sequence"/>
</dbReference>
<dbReference type="GO" id="GO:0005634">
    <property type="term" value="C:nucleus"/>
    <property type="evidence" value="ECO:0007669"/>
    <property type="project" value="UniProtKB-SubCell"/>
</dbReference>
<evidence type="ECO:0000256" key="5">
    <source>
        <dbReference type="ARBA" id="ARBA00023242"/>
    </source>
</evidence>